<dbReference type="GO" id="GO:0005886">
    <property type="term" value="C:plasma membrane"/>
    <property type="evidence" value="ECO:0007669"/>
    <property type="project" value="UniProtKB-SubCell"/>
</dbReference>
<feature type="transmembrane region" description="Helical" evidence="4">
    <location>
        <begin position="475"/>
        <end position="496"/>
    </location>
</feature>
<dbReference type="PANTHER" id="PTHR43702">
    <property type="entry name" value="L-FUCOSE-PROTON SYMPORTER"/>
    <property type="match status" value="1"/>
</dbReference>
<sequence length="1061" mass="116317">MTSNLANITAERSFSSRPAWPIKSHFRLPEFENLDSYSTRRGETPSGNLSGTYLSRPYPLSRETSQINDLVSTSEIPDRGPAVFAVTTATLVVGTFFLIARLICRTTIVKRVSWDDYFIILAWFLIAGLSITIDIGTNKGLGRHDANIDDRNRIPLRKTEYVFSVLYNPGLMALKTSVLIFYLRLSKNTQQVLRIASWVVLAIVNVAGIVLTLMNIFQCQPIMAAVSPHTSEAQCIPLLTEFICSAPVNIVTDLAILALPIPVLTGMRLPKRQKYILVFTFSLGIFVTIVDVIRIYYLQQAISTVPTAWSNDPEALFGDSPEFAWNASLSLMWSAVELNVGLICACIPTLKPLIIKILPAVLIDPDGTRNSNLSTYATGTMDKEATGNQTGTEPHISLDAPFEPPGEEMSLDFLTTPEITNSAPSTTAQGQLNPTPPATRATWMSGRSRQENAVYFGFVNMKRPKSMIKTSPAESLRYCIVVTILFLLWGFSYGLLDTLNTVIASVANMTTAETLGLTSIYFGGGYFFGPIVVGEWLLRHDEHARFRNNRRRHKHRDSVGGFKATFIMGLCIYGIGTIMFWPCAVLTSFPGFMISNFVVGFGLGVLETAANPFIILCGPREYAEMRILIAQGFQGVATVISGLLAQKIFFVNIGHSGRPGSLELIDVQWTYLAITLFCVALALFFYYMPLPEVTDDELGQAAEHSPVDPKKRSIGGLQLRTVCVILAVMAQWMYTAAQESMSVYFKSLLTSRLPDESAPADQPDGLVLSITDYLLIAHSAFAISRFFSASIAWLSVRHPQNRFIPSPRTQLTIFSTLSVIFAILCVVIRPRNSNLIAIPAILFFFSEGPIFPLIFVIGLRGQGKRTKRASAWLTMGASGPMFWPFVMYGIVSRHGASIQLAFVVPVVLLLFTLFYPVFLTLVRDARGLVDPVHEGRVLGAGGGMGGGESQHSGGSTRDYGPSIDEIMRQSRRRSNATTSSTKKDGALAFMVGKFKSLKRDIRGEGSQSTGTTSSSPVFEHQEVRGVSDGAQQGRQNGQGHGTGTPPTIPEEHDFALPVGAA</sequence>
<dbReference type="Pfam" id="PF07690">
    <property type="entry name" value="MFS_1"/>
    <property type="match status" value="1"/>
</dbReference>
<feature type="transmembrane region" description="Helical" evidence="4">
    <location>
        <begin position="82"/>
        <end position="104"/>
    </location>
</feature>
<feature type="transmembrane region" description="Helical" evidence="4">
    <location>
        <begin position="897"/>
        <end position="918"/>
    </location>
</feature>
<dbReference type="InterPro" id="IPR050375">
    <property type="entry name" value="MFS_TsgA-like"/>
</dbReference>
<evidence type="ECO:0000313" key="7">
    <source>
        <dbReference type="Proteomes" id="UP000283895"/>
    </source>
</evidence>
<proteinExistence type="predicted"/>
<keyword evidence="2" id="KW-1003">Cell membrane</keyword>
<feature type="transmembrane region" description="Helical" evidence="4">
    <location>
        <begin position="669"/>
        <end position="688"/>
    </location>
</feature>
<dbReference type="InterPro" id="IPR036259">
    <property type="entry name" value="MFS_trans_sf"/>
</dbReference>
<dbReference type="OrthoDB" id="546893at2759"/>
<dbReference type="SUPFAM" id="SSF103473">
    <property type="entry name" value="MFS general substrate transporter"/>
    <property type="match status" value="1"/>
</dbReference>
<evidence type="ECO:0000256" key="4">
    <source>
        <dbReference type="SAM" id="Phobius"/>
    </source>
</evidence>
<accession>A0A423WBT3</accession>
<feature type="transmembrane region" description="Helical" evidence="4">
    <location>
        <begin position="275"/>
        <end position="297"/>
    </location>
</feature>
<dbReference type="PANTHER" id="PTHR43702:SF13">
    <property type="entry name" value="MONOSACCHARIDE TRANSPORTER, PUTATIVE (AFU_ORTHOLOGUE AFUA_4G06630)-RELATED"/>
    <property type="match status" value="1"/>
</dbReference>
<feature type="transmembrane region" description="Helical" evidence="4">
    <location>
        <begin position="871"/>
        <end position="891"/>
    </location>
</feature>
<dbReference type="STRING" id="356882.A0A423WBT3"/>
<feature type="transmembrane region" description="Helical" evidence="4">
    <location>
        <begin position="808"/>
        <end position="829"/>
    </location>
</feature>
<comment type="subcellular location">
    <subcellularLocation>
        <location evidence="1">Cell inner membrane</location>
        <topology evidence="1">Multi-pass membrane protein</topology>
    </subcellularLocation>
</comment>
<keyword evidence="4" id="KW-0812">Transmembrane</keyword>
<evidence type="ECO:0000313" key="6">
    <source>
        <dbReference type="EMBL" id="ROW00851.1"/>
    </source>
</evidence>
<feature type="domain" description="Rhodopsin" evidence="5">
    <location>
        <begin position="100"/>
        <end position="355"/>
    </location>
</feature>
<feature type="transmembrane region" description="Helical" evidence="4">
    <location>
        <begin position="593"/>
        <end position="616"/>
    </location>
</feature>
<name>A0A423WBT3_9PEZI</name>
<dbReference type="Proteomes" id="UP000283895">
    <property type="component" value="Unassembled WGS sequence"/>
</dbReference>
<dbReference type="EMBL" id="LKEA01000020">
    <property type="protein sequence ID" value="ROW00851.1"/>
    <property type="molecule type" value="Genomic_DNA"/>
</dbReference>
<dbReference type="InterPro" id="IPR011701">
    <property type="entry name" value="MFS"/>
</dbReference>
<protein>
    <recommendedName>
        <fullName evidence="5">Rhodopsin domain-containing protein</fullName>
    </recommendedName>
</protein>
<evidence type="ECO:0000256" key="1">
    <source>
        <dbReference type="ARBA" id="ARBA00004429"/>
    </source>
</evidence>
<reference evidence="6 7" key="1">
    <citation type="submission" date="2015-09" db="EMBL/GenBank/DDBJ databases">
        <title>Host preference determinants of Valsa canker pathogens revealed by comparative genomics.</title>
        <authorList>
            <person name="Yin Z."/>
            <person name="Huang L."/>
        </authorList>
    </citation>
    <scope>NUCLEOTIDE SEQUENCE [LARGE SCALE GENOMIC DNA]</scope>
    <source>
        <strain evidence="6 7">03-1</strain>
    </source>
</reference>
<evidence type="ECO:0000256" key="2">
    <source>
        <dbReference type="ARBA" id="ARBA00022475"/>
    </source>
</evidence>
<keyword evidence="4" id="KW-0472">Membrane</keyword>
<dbReference type="GO" id="GO:0022857">
    <property type="term" value="F:transmembrane transporter activity"/>
    <property type="evidence" value="ECO:0007669"/>
    <property type="project" value="InterPro"/>
</dbReference>
<dbReference type="Pfam" id="PF20684">
    <property type="entry name" value="Fung_rhodopsin"/>
    <property type="match status" value="1"/>
</dbReference>
<dbReference type="AlphaFoldDB" id="A0A423WBT3"/>
<evidence type="ECO:0000259" key="5">
    <source>
        <dbReference type="Pfam" id="PF20684"/>
    </source>
</evidence>
<feature type="transmembrane region" description="Helical" evidence="4">
    <location>
        <begin position="628"/>
        <end position="649"/>
    </location>
</feature>
<feature type="transmembrane region" description="Helical" evidence="4">
    <location>
        <begin position="116"/>
        <end position="133"/>
    </location>
</feature>
<feature type="transmembrane region" description="Helical" evidence="4">
    <location>
        <begin position="195"/>
        <end position="218"/>
    </location>
</feature>
<dbReference type="InterPro" id="IPR049326">
    <property type="entry name" value="Rhodopsin_dom_fungi"/>
</dbReference>
<keyword evidence="4" id="KW-1133">Transmembrane helix</keyword>
<comment type="caution">
    <text evidence="6">The sequence shown here is derived from an EMBL/GenBank/DDBJ whole genome shotgun (WGS) entry which is preliminary data.</text>
</comment>
<feature type="transmembrane region" description="Helical" evidence="4">
    <location>
        <begin position="516"/>
        <end position="538"/>
    </location>
</feature>
<keyword evidence="7" id="KW-1185">Reference proteome</keyword>
<feature type="transmembrane region" description="Helical" evidence="4">
    <location>
        <begin position="835"/>
        <end position="859"/>
    </location>
</feature>
<feature type="transmembrane region" description="Helical" evidence="4">
    <location>
        <begin position="773"/>
        <end position="796"/>
    </location>
</feature>
<feature type="region of interest" description="Disordered" evidence="3">
    <location>
        <begin position="940"/>
        <end position="962"/>
    </location>
</feature>
<feature type="compositionally biased region" description="Low complexity" evidence="3">
    <location>
        <begin position="1004"/>
        <end position="1015"/>
    </location>
</feature>
<feature type="transmembrane region" description="Helical" evidence="4">
    <location>
        <begin position="161"/>
        <end position="183"/>
    </location>
</feature>
<feature type="region of interest" description="Disordered" evidence="3">
    <location>
        <begin position="1000"/>
        <end position="1061"/>
    </location>
</feature>
<gene>
    <name evidence="6" type="ORF">VMCG_06553</name>
</gene>
<feature type="transmembrane region" description="Helical" evidence="4">
    <location>
        <begin position="717"/>
        <end position="734"/>
    </location>
</feature>
<dbReference type="Gene3D" id="1.20.1250.20">
    <property type="entry name" value="MFS general substrate transporter like domains"/>
    <property type="match status" value="2"/>
</dbReference>
<feature type="transmembrane region" description="Helical" evidence="4">
    <location>
        <begin position="559"/>
        <end position="581"/>
    </location>
</feature>
<evidence type="ECO:0000256" key="3">
    <source>
        <dbReference type="SAM" id="MobiDB-lite"/>
    </source>
</evidence>
<organism evidence="6 7">
    <name type="scientific">Cytospora schulzeri</name>
    <dbReference type="NCBI Taxonomy" id="448051"/>
    <lineage>
        <taxon>Eukaryota</taxon>
        <taxon>Fungi</taxon>
        <taxon>Dikarya</taxon>
        <taxon>Ascomycota</taxon>
        <taxon>Pezizomycotina</taxon>
        <taxon>Sordariomycetes</taxon>
        <taxon>Sordariomycetidae</taxon>
        <taxon>Diaporthales</taxon>
        <taxon>Cytosporaceae</taxon>
        <taxon>Cytospora</taxon>
    </lineage>
</organism>